<proteinExistence type="predicted"/>
<dbReference type="RefSeq" id="WP_394380080.1">
    <property type="nucleotide sequence ID" value="NZ_JBIGIB010000001.1"/>
</dbReference>
<keyword evidence="3" id="KW-1185">Reference proteome</keyword>
<protein>
    <submittedName>
        <fullName evidence="2">Uncharacterized protein</fullName>
    </submittedName>
</protein>
<organism evidence="2 3">
    <name type="scientific">Pelomonas baiyunensis</name>
    <dbReference type="NCBI Taxonomy" id="3299026"/>
    <lineage>
        <taxon>Bacteria</taxon>
        <taxon>Pseudomonadati</taxon>
        <taxon>Pseudomonadota</taxon>
        <taxon>Betaproteobacteria</taxon>
        <taxon>Burkholderiales</taxon>
        <taxon>Sphaerotilaceae</taxon>
        <taxon>Roseateles</taxon>
    </lineage>
</organism>
<comment type="caution">
    <text evidence="2">The sequence shown here is derived from an EMBL/GenBank/DDBJ whole genome shotgun (WGS) entry which is preliminary data.</text>
</comment>
<evidence type="ECO:0000256" key="1">
    <source>
        <dbReference type="SAM" id="MobiDB-lite"/>
    </source>
</evidence>
<sequence length="73" mass="7888">MTTLTLTFTGPAPDARKALGALLQRFRAATFVERSALEYAVTADDATAAELARQPSWAAQETRPAEPVARRGR</sequence>
<name>A0ABW7GTF8_9BURK</name>
<evidence type="ECO:0000313" key="2">
    <source>
        <dbReference type="EMBL" id="MFG6465122.1"/>
    </source>
</evidence>
<feature type="region of interest" description="Disordered" evidence="1">
    <location>
        <begin position="52"/>
        <end position="73"/>
    </location>
</feature>
<dbReference type="EMBL" id="JBIGIB010000001">
    <property type="protein sequence ID" value="MFG6465122.1"/>
    <property type="molecule type" value="Genomic_DNA"/>
</dbReference>
<reference evidence="2 3" key="1">
    <citation type="submission" date="2024-08" db="EMBL/GenBank/DDBJ databases">
        <authorList>
            <person name="Lu H."/>
        </authorList>
    </citation>
    <scope>NUCLEOTIDE SEQUENCE [LARGE SCALE GENOMIC DNA]</scope>
    <source>
        <strain evidence="2 3">BYS87W</strain>
    </source>
</reference>
<dbReference type="Proteomes" id="UP001606303">
    <property type="component" value="Unassembled WGS sequence"/>
</dbReference>
<evidence type="ECO:0000313" key="3">
    <source>
        <dbReference type="Proteomes" id="UP001606303"/>
    </source>
</evidence>
<accession>A0ABW7GTF8</accession>
<gene>
    <name evidence="2" type="ORF">ACG01O_00730</name>
</gene>